<accession>A0ABV4WVL4</accession>
<feature type="transmembrane region" description="Helical" evidence="15">
    <location>
        <begin position="12"/>
        <end position="36"/>
    </location>
</feature>
<keyword evidence="5" id="KW-0597">Phosphoprotein</keyword>
<dbReference type="InterPro" id="IPR050398">
    <property type="entry name" value="HssS/ArlS-like"/>
</dbReference>
<comment type="caution">
    <text evidence="17">The sequence shown here is derived from an EMBL/GenBank/DDBJ whole genome shotgun (WGS) entry which is preliminary data.</text>
</comment>
<organism evidence="17 18">
    <name type="scientific">Floridaenema evergladense BLCC-F167</name>
    <dbReference type="NCBI Taxonomy" id="3153639"/>
    <lineage>
        <taxon>Bacteria</taxon>
        <taxon>Bacillati</taxon>
        <taxon>Cyanobacteriota</taxon>
        <taxon>Cyanophyceae</taxon>
        <taxon>Oscillatoriophycideae</taxon>
        <taxon>Aerosakkonematales</taxon>
        <taxon>Aerosakkonemataceae</taxon>
        <taxon>Floridanema</taxon>
        <taxon>Floridanema evergladense</taxon>
    </lineage>
</organism>
<evidence type="ECO:0000256" key="5">
    <source>
        <dbReference type="ARBA" id="ARBA00022553"/>
    </source>
</evidence>
<dbReference type="InterPro" id="IPR033479">
    <property type="entry name" value="dCache_1"/>
</dbReference>
<dbReference type="InterPro" id="IPR029151">
    <property type="entry name" value="Sensor-like_sf"/>
</dbReference>
<dbReference type="Gene3D" id="3.30.450.20">
    <property type="entry name" value="PAS domain"/>
    <property type="match status" value="1"/>
</dbReference>
<name>A0ABV4WVL4_9CYAN</name>
<evidence type="ECO:0000256" key="1">
    <source>
        <dbReference type="ARBA" id="ARBA00000085"/>
    </source>
</evidence>
<evidence type="ECO:0000256" key="14">
    <source>
        <dbReference type="SAM" id="Coils"/>
    </source>
</evidence>
<evidence type="ECO:0000256" key="2">
    <source>
        <dbReference type="ARBA" id="ARBA00004651"/>
    </source>
</evidence>
<dbReference type="SMART" id="SM00304">
    <property type="entry name" value="HAMP"/>
    <property type="match status" value="1"/>
</dbReference>
<feature type="non-terminal residue" evidence="17">
    <location>
        <position position="480"/>
    </location>
</feature>
<evidence type="ECO:0000256" key="13">
    <source>
        <dbReference type="ARBA" id="ARBA00023136"/>
    </source>
</evidence>
<dbReference type="InterPro" id="IPR003660">
    <property type="entry name" value="HAMP_dom"/>
</dbReference>
<keyword evidence="6" id="KW-0808">Transferase</keyword>
<gene>
    <name evidence="17" type="ORF">ACE1CA_31805</name>
</gene>
<keyword evidence="14" id="KW-0175">Coiled coil</keyword>
<dbReference type="RefSeq" id="WP_413281389.1">
    <property type="nucleotide sequence ID" value="NZ_JBHFNT010000293.1"/>
</dbReference>
<dbReference type="Gene3D" id="1.10.287.130">
    <property type="match status" value="1"/>
</dbReference>
<evidence type="ECO:0000256" key="3">
    <source>
        <dbReference type="ARBA" id="ARBA00012438"/>
    </source>
</evidence>
<evidence type="ECO:0000256" key="4">
    <source>
        <dbReference type="ARBA" id="ARBA00022475"/>
    </source>
</evidence>
<comment type="catalytic activity">
    <reaction evidence="1">
        <text>ATP + protein L-histidine = ADP + protein N-phospho-L-histidine.</text>
        <dbReference type="EC" id="2.7.13.3"/>
    </reaction>
</comment>
<dbReference type="CDD" id="cd06225">
    <property type="entry name" value="HAMP"/>
    <property type="match status" value="1"/>
</dbReference>
<evidence type="ECO:0000256" key="9">
    <source>
        <dbReference type="ARBA" id="ARBA00022777"/>
    </source>
</evidence>
<protein>
    <recommendedName>
        <fullName evidence="3">histidine kinase</fullName>
        <ecNumber evidence="3">2.7.13.3</ecNumber>
    </recommendedName>
</protein>
<dbReference type="SUPFAM" id="SSF158472">
    <property type="entry name" value="HAMP domain-like"/>
    <property type="match status" value="1"/>
</dbReference>
<dbReference type="PROSITE" id="PS50885">
    <property type="entry name" value="HAMP"/>
    <property type="match status" value="1"/>
</dbReference>
<evidence type="ECO:0000256" key="8">
    <source>
        <dbReference type="ARBA" id="ARBA00022741"/>
    </source>
</evidence>
<keyword evidence="9" id="KW-0418">Kinase</keyword>
<dbReference type="Pfam" id="PF02743">
    <property type="entry name" value="dCache_1"/>
    <property type="match status" value="1"/>
</dbReference>
<evidence type="ECO:0000256" key="6">
    <source>
        <dbReference type="ARBA" id="ARBA00022679"/>
    </source>
</evidence>
<dbReference type="EMBL" id="JBHFNT010000293">
    <property type="protein sequence ID" value="MFB2839100.1"/>
    <property type="molecule type" value="Genomic_DNA"/>
</dbReference>
<dbReference type="CDD" id="cd12912">
    <property type="entry name" value="PDC2_MCP_like"/>
    <property type="match status" value="1"/>
</dbReference>
<comment type="subcellular location">
    <subcellularLocation>
        <location evidence="2">Cell membrane</location>
        <topology evidence="2">Multi-pass membrane protein</topology>
    </subcellularLocation>
</comment>
<keyword evidence="11 15" id="KW-1133">Transmembrane helix</keyword>
<proteinExistence type="predicted"/>
<evidence type="ECO:0000256" key="11">
    <source>
        <dbReference type="ARBA" id="ARBA00022989"/>
    </source>
</evidence>
<sequence length="480" mass="54179">MKKFHLFNQIPLRLLLIVPFLIQVTGAVGLVGWVSFQNSHKVVEEFVKQLTLEAGSKVEQHLKSFLEKSHEINRNHLRLIKSNFLNLNNLTPWEYYLWQTVQQMPELAFTNVSNNAGAQRTGERLGDGSLTINRIIPEENFVFRVYNTDSRGNITTIAKELKNRDPRQRPWRKAAIAAGRTIWSETHVSFTEPVLLISAVQPIDVNDDGIFEGVLATSLKLNYLGAFLSKIQVGKKGQVLIVDRQGNIIASSTKETPFDPKHQTLLPATKSKNLMIRQIATELQNQFGSLAKINQTTITQVSIDNEHYFINVIPYRDNYGLDWSIIIYVPESDFTAEIEASTRQTFFLCLLSLVVATALGIYTSRWINQPILHLAQSTEAMSKGDLNQQVAGGKIAELNVLASAFNRMAKQLKTAFNNLEQKVQERTNQLTEAKEAAEVANQAKSEFLANMSHELRTPLNGILGYAQIMQRAADLNQYRQ</sequence>
<dbReference type="InterPro" id="IPR003661">
    <property type="entry name" value="HisK_dim/P_dom"/>
</dbReference>
<keyword evidence="10" id="KW-0067">ATP-binding</keyword>
<reference evidence="17 18" key="1">
    <citation type="submission" date="2024-09" db="EMBL/GenBank/DDBJ databases">
        <title>Floridaenema gen nov. (Aerosakkonemataceae, Aerosakkonematales ord. nov., Cyanobacteria) from benthic tropical and subtropical fresh waters, with the description of four new species.</title>
        <authorList>
            <person name="Moretto J.A."/>
            <person name="Berthold D.E."/>
            <person name="Lefler F.W."/>
            <person name="Huang I.-S."/>
            <person name="Laughinghouse H. IV."/>
        </authorList>
    </citation>
    <scope>NUCLEOTIDE SEQUENCE [LARGE SCALE GENOMIC DNA]</scope>
    <source>
        <strain evidence="17 18">BLCC-F167</strain>
    </source>
</reference>
<feature type="coiled-coil region" evidence="14">
    <location>
        <begin position="402"/>
        <end position="443"/>
    </location>
</feature>
<dbReference type="InterPro" id="IPR036097">
    <property type="entry name" value="HisK_dim/P_sf"/>
</dbReference>
<dbReference type="SUPFAM" id="SSF47384">
    <property type="entry name" value="Homodimeric domain of signal transducing histidine kinase"/>
    <property type="match status" value="1"/>
</dbReference>
<dbReference type="Gene3D" id="6.10.340.10">
    <property type="match status" value="1"/>
</dbReference>
<evidence type="ECO:0000313" key="18">
    <source>
        <dbReference type="Proteomes" id="UP001576780"/>
    </source>
</evidence>
<dbReference type="SUPFAM" id="SSF103190">
    <property type="entry name" value="Sensory domain-like"/>
    <property type="match status" value="1"/>
</dbReference>
<keyword evidence="13 15" id="KW-0472">Membrane</keyword>
<evidence type="ECO:0000256" key="7">
    <source>
        <dbReference type="ARBA" id="ARBA00022692"/>
    </source>
</evidence>
<dbReference type="CDD" id="cd00082">
    <property type="entry name" value="HisKA"/>
    <property type="match status" value="1"/>
</dbReference>
<dbReference type="PANTHER" id="PTHR45528">
    <property type="entry name" value="SENSOR HISTIDINE KINASE CPXA"/>
    <property type="match status" value="1"/>
</dbReference>
<keyword evidence="12" id="KW-0902">Two-component regulatory system</keyword>
<feature type="domain" description="HAMP" evidence="16">
    <location>
        <begin position="365"/>
        <end position="417"/>
    </location>
</feature>
<dbReference type="PANTHER" id="PTHR45528:SF1">
    <property type="entry name" value="SENSOR HISTIDINE KINASE CPXA"/>
    <property type="match status" value="1"/>
</dbReference>
<evidence type="ECO:0000259" key="16">
    <source>
        <dbReference type="PROSITE" id="PS50885"/>
    </source>
</evidence>
<dbReference type="Proteomes" id="UP001576780">
    <property type="component" value="Unassembled WGS sequence"/>
</dbReference>
<keyword evidence="18" id="KW-1185">Reference proteome</keyword>
<dbReference type="Pfam" id="PF00672">
    <property type="entry name" value="HAMP"/>
    <property type="match status" value="1"/>
</dbReference>
<evidence type="ECO:0000256" key="15">
    <source>
        <dbReference type="SAM" id="Phobius"/>
    </source>
</evidence>
<dbReference type="Pfam" id="PF00512">
    <property type="entry name" value="HisKA"/>
    <property type="match status" value="1"/>
</dbReference>
<keyword evidence="7 15" id="KW-0812">Transmembrane</keyword>
<dbReference type="EC" id="2.7.13.3" evidence="3"/>
<evidence type="ECO:0000256" key="10">
    <source>
        <dbReference type="ARBA" id="ARBA00022840"/>
    </source>
</evidence>
<evidence type="ECO:0000313" key="17">
    <source>
        <dbReference type="EMBL" id="MFB2839100.1"/>
    </source>
</evidence>
<evidence type="ECO:0000256" key="12">
    <source>
        <dbReference type="ARBA" id="ARBA00023012"/>
    </source>
</evidence>
<keyword evidence="8" id="KW-0547">Nucleotide-binding</keyword>
<keyword evidence="4" id="KW-1003">Cell membrane</keyword>